<keyword evidence="3" id="KW-1185">Reference proteome</keyword>
<evidence type="ECO:0008006" key="4">
    <source>
        <dbReference type="Google" id="ProtNLM"/>
    </source>
</evidence>
<feature type="non-terminal residue" evidence="2">
    <location>
        <position position="223"/>
    </location>
</feature>
<comment type="caution">
    <text evidence="2">The sequence shown here is derived from an EMBL/GenBank/DDBJ whole genome shotgun (WGS) entry which is preliminary data.</text>
</comment>
<organism evidence="2 3">
    <name type="scientific">Volvox africanus</name>
    <dbReference type="NCBI Taxonomy" id="51714"/>
    <lineage>
        <taxon>Eukaryota</taxon>
        <taxon>Viridiplantae</taxon>
        <taxon>Chlorophyta</taxon>
        <taxon>core chlorophytes</taxon>
        <taxon>Chlorophyceae</taxon>
        <taxon>CS clade</taxon>
        <taxon>Chlamydomonadales</taxon>
        <taxon>Volvocaceae</taxon>
        <taxon>Volvox</taxon>
    </lineage>
</organism>
<dbReference type="Proteomes" id="UP001165090">
    <property type="component" value="Unassembled WGS sequence"/>
</dbReference>
<reference evidence="2 3" key="1">
    <citation type="journal article" date="2023" name="IScience">
        <title>Expanded male sex-determining region conserved during the evolution of homothallism in the green alga Volvox.</title>
        <authorList>
            <person name="Yamamoto K."/>
            <person name="Matsuzaki R."/>
            <person name="Mahakham W."/>
            <person name="Heman W."/>
            <person name="Sekimoto H."/>
            <person name="Kawachi M."/>
            <person name="Minakuchi Y."/>
            <person name="Toyoda A."/>
            <person name="Nozaki H."/>
        </authorList>
    </citation>
    <scope>NUCLEOTIDE SEQUENCE [LARGE SCALE GENOMIC DNA]</scope>
    <source>
        <strain evidence="2 3">NIES-4468</strain>
    </source>
</reference>
<dbReference type="EMBL" id="BSDZ01000033">
    <property type="protein sequence ID" value="GLI66497.1"/>
    <property type="molecule type" value="Genomic_DNA"/>
</dbReference>
<evidence type="ECO:0000313" key="3">
    <source>
        <dbReference type="Proteomes" id="UP001165090"/>
    </source>
</evidence>
<sequence>MSGHEDSSYLGTASQPDGGLATRTAFADPDTVGTRLMSDPTVLQTPSHLIVPLSAAATTSEGVGVQQAPVTPAVQEPVGIPEVMKLTIPVPKLNISADEKAKNSGHSVADWTRAYVRDARQYLQAVHGRGCDSIKCLFVGNTLEGVAKDWYDEWTTARGKYTFDNLIDALLARFATEVRSGGNKARKTQAQGTYHMRPHETVPAYQSRFEALITPIVNFPEED</sequence>
<evidence type="ECO:0000313" key="2">
    <source>
        <dbReference type="EMBL" id="GLI66497.1"/>
    </source>
</evidence>
<protein>
    <recommendedName>
        <fullName evidence="4">Retrotransposon gag domain-containing protein</fullName>
    </recommendedName>
</protein>
<name>A0ABQ5S9A1_9CHLO</name>
<proteinExistence type="predicted"/>
<gene>
    <name evidence="2" type="ORF">VaNZ11_010305</name>
</gene>
<feature type="region of interest" description="Disordered" evidence="1">
    <location>
        <begin position="1"/>
        <end position="25"/>
    </location>
</feature>
<accession>A0ABQ5S9A1</accession>
<evidence type="ECO:0000256" key="1">
    <source>
        <dbReference type="SAM" id="MobiDB-lite"/>
    </source>
</evidence>